<sequence>TSPVKEPASKSTINIIVSTTIDGCGKARYNMIQRFSEFKLPLDNHCAHDSEKFIEIFPNLYRATFNLHFGPLQCPVSVFLINVEPSNNTWILIDAADPNNISKLFTALSQHFSKFPNYQLKYILLTHGHFDHTGSISRLLNEYKDIKLVLGEPETFNTNYKHVNGNTHTQHLTTAEGKITVNKDRIVMIKQGKEDVFEFFNVLKPIFIADHTLELISNNIGSISYLHIPTNCIMIGDSLVNLSPSQCSEPVISLPFTATTAHLNNVKESIMNIVKLEDVKIVFPTHDHSQNGLSINDVRSFADTLK</sequence>
<dbReference type="Proteomes" id="UP000789920">
    <property type="component" value="Unassembled WGS sequence"/>
</dbReference>
<feature type="non-terminal residue" evidence="1">
    <location>
        <position position="1"/>
    </location>
</feature>
<feature type="non-terminal residue" evidence="1">
    <location>
        <position position="306"/>
    </location>
</feature>
<dbReference type="EMBL" id="CAJVQC010049300">
    <property type="protein sequence ID" value="CAG8787409.1"/>
    <property type="molecule type" value="Genomic_DNA"/>
</dbReference>
<proteinExistence type="predicted"/>
<protein>
    <submittedName>
        <fullName evidence="1">28633_t:CDS:1</fullName>
    </submittedName>
</protein>
<comment type="caution">
    <text evidence="1">The sequence shown here is derived from an EMBL/GenBank/DDBJ whole genome shotgun (WGS) entry which is preliminary data.</text>
</comment>
<organism evidence="1 2">
    <name type="scientific">Racocetra persica</name>
    <dbReference type="NCBI Taxonomy" id="160502"/>
    <lineage>
        <taxon>Eukaryota</taxon>
        <taxon>Fungi</taxon>
        <taxon>Fungi incertae sedis</taxon>
        <taxon>Mucoromycota</taxon>
        <taxon>Glomeromycotina</taxon>
        <taxon>Glomeromycetes</taxon>
        <taxon>Diversisporales</taxon>
        <taxon>Gigasporaceae</taxon>
        <taxon>Racocetra</taxon>
    </lineage>
</organism>
<evidence type="ECO:0000313" key="2">
    <source>
        <dbReference type="Proteomes" id="UP000789920"/>
    </source>
</evidence>
<evidence type="ECO:0000313" key="1">
    <source>
        <dbReference type="EMBL" id="CAG8787409.1"/>
    </source>
</evidence>
<gene>
    <name evidence="1" type="ORF">RPERSI_LOCUS18531</name>
</gene>
<name>A0ACA9RCB3_9GLOM</name>
<keyword evidence="2" id="KW-1185">Reference proteome</keyword>
<reference evidence="1" key="1">
    <citation type="submission" date="2021-06" db="EMBL/GenBank/DDBJ databases">
        <authorList>
            <person name="Kallberg Y."/>
            <person name="Tangrot J."/>
            <person name="Rosling A."/>
        </authorList>
    </citation>
    <scope>NUCLEOTIDE SEQUENCE</scope>
    <source>
        <strain evidence="1">MA461A</strain>
    </source>
</reference>
<accession>A0ACA9RCB3</accession>